<name>A0A0J9X2D9_GEOCN</name>
<evidence type="ECO:0000259" key="2">
    <source>
        <dbReference type="PROSITE" id="PS50020"/>
    </source>
</evidence>
<feature type="domain" description="WW" evidence="2">
    <location>
        <begin position="80"/>
        <end position="114"/>
    </location>
</feature>
<reference evidence="3" key="1">
    <citation type="submission" date="2014-03" db="EMBL/GenBank/DDBJ databases">
        <authorList>
            <person name="Casaregola S."/>
        </authorList>
    </citation>
    <scope>NUCLEOTIDE SEQUENCE [LARGE SCALE GENOMIC DNA]</scope>
    <source>
        <strain evidence="3">CLIB 918</strain>
    </source>
</reference>
<dbReference type="Pfam" id="PF00397">
    <property type="entry name" value="WW"/>
    <property type="match status" value="1"/>
</dbReference>
<dbReference type="CDD" id="cd00201">
    <property type="entry name" value="WW"/>
    <property type="match status" value="1"/>
</dbReference>
<keyword evidence="4" id="KW-1185">Reference proteome</keyword>
<feature type="compositionally biased region" description="Low complexity" evidence="1">
    <location>
        <begin position="149"/>
        <end position="179"/>
    </location>
</feature>
<dbReference type="Gene3D" id="2.20.70.10">
    <property type="match status" value="1"/>
</dbReference>
<comment type="caution">
    <text evidence="3">The sequence shown here is derived from an EMBL/GenBank/DDBJ whole genome shotgun (WGS) entry which is preliminary data.</text>
</comment>
<evidence type="ECO:0000256" key="1">
    <source>
        <dbReference type="SAM" id="MobiDB-lite"/>
    </source>
</evidence>
<feature type="region of interest" description="Disordered" evidence="1">
    <location>
        <begin position="1"/>
        <end position="88"/>
    </location>
</feature>
<feature type="region of interest" description="Disordered" evidence="1">
    <location>
        <begin position="146"/>
        <end position="199"/>
    </location>
</feature>
<dbReference type="AlphaFoldDB" id="A0A0J9X2D9"/>
<dbReference type="Proteomes" id="UP000242525">
    <property type="component" value="Unassembled WGS sequence"/>
</dbReference>
<feature type="compositionally biased region" description="Low complexity" evidence="1">
    <location>
        <begin position="1"/>
        <end position="13"/>
    </location>
</feature>
<feature type="region of interest" description="Disordered" evidence="1">
    <location>
        <begin position="106"/>
        <end position="129"/>
    </location>
</feature>
<dbReference type="SUPFAM" id="SSF51045">
    <property type="entry name" value="WW domain"/>
    <property type="match status" value="1"/>
</dbReference>
<gene>
    <name evidence="3" type="ORF">BN980_GECA01s00714g</name>
</gene>
<dbReference type="InterPro" id="IPR036020">
    <property type="entry name" value="WW_dom_sf"/>
</dbReference>
<sequence>MDSTSVSPSSGDTSLDKPSAQAKKPSPVRAQTPDLSYAKTSDEDLPLSLANDNSSPPSSSFSFSSGPAKSGNNSTNLQEDPCDDGWEAIWDTNRQQYYFYNRFTNESTWINPRVPPPQTLGERLAKDPEFQRLSKRDKIKRYEYEQELEQQQSLQKQQFQQQAYNGNTNNNNSNSSPTSYRQQNQPHHHLTHNPSHPNINETEHIQMLASAFGSNYDDNTTRNKGLRVTKKEFKIFKKKKQQKREKKQREWLLQD</sequence>
<dbReference type="EMBL" id="CCBN010000001">
    <property type="protein sequence ID" value="CDO51091.1"/>
    <property type="molecule type" value="Genomic_DNA"/>
</dbReference>
<dbReference type="PROSITE" id="PS01159">
    <property type="entry name" value="WW_DOMAIN_1"/>
    <property type="match status" value="1"/>
</dbReference>
<accession>A0A0J9X2D9</accession>
<evidence type="ECO:0000313" key="3">
    <source>
        <dbReference type="EMBL" id="CDO51091.1"/>
    </source>
</evidence>
<proteinExistence type="predicted"/>
<dbReference type="SMART" id="SM00456">
    <property type="entry name" value="WW"/>
    <property type="match status" value="1"/>
</dbReference>
<dbReference type="PROSITE" id="PS50020">
    <property type="entry name" value="WW_DOMAIN_2"/>
    <property type="match status" value="1"/>
</dbReference>
<evidence type="ECO:0000313" key="4">
    <source>
        <dbReference type="Proteomes" id="UP000242525"/>
    </source>
</evidence>
<organism evidence="3 4">
    <name type="scientific">Geotrichum candidum</name>
    <name type="common">Oospora lactis</name>
    <name type="synonym">Dipodascus geotrichum</name>
    <dbReference type="NCBI Taxonomy" id="1173061"/>
    <lineage>
        <taxon>Eukaryota</taxon>
        <taxon>Fungi</taxon>
        <taxon>Dikarya</taxon>
        <taxon>Ascomycota</taxon>
        <taxon>Saccharomycotina</taxon>
        <taxon>Dipodascomycetes</taxon>
        <taxon>Dipodascales</taxon>
        <taxon>Dipodascaceae</taxon>
        <taxon>Geotrichum</taxon>
    </lineage>
</organism>
<protein>
    <recommendedName>
        <fullName evidence="2">WW domain-containing protein</fullName>
    </recommendedName>
</protein>
<feature type="compositionally biased region" description="Low complexity" evidence="1">
    <location>
        <begin position="54"/>
        <end position="65"/>
    </location>
</feature>
<dbReference type="InterPro" id="IPR001202">
    <property type="entry name" value="WW_dom"/>
</dbReference>
<dbReference type="OrthoDB" id="3980732at2759"/>